<feature type="compositionally biased region" description="Low complexity" evidence="1">
    <location>
        <begin position="74"/>
        <end position="92"/>
    </location>
</feature>
<evidence type="ECO:0000313" key="2">
    <source>
        <dbReference type="EMBL" id="BAD10111.1"/>
    </source>
</evidence>
<gene>
    <name evidence="2" type="primary">B1142B04.14</name>
</gene>
<protein>
    <submittedName>
        <fullName evidence="2">Uncharacterized protein</fullName>
    </submittedName>
</protein>
<evidence type="ECO:0000313" key="3">
    <source>
        <dbReference type="Proteomes" id="UP000000763"/>
    </source>
</evidence>
<proteinExistence type="predicted"/>
<accession>Q6Z5E5</accession>
<feature type="region of interest" description="Disordered" evidence="1">
    <location>
        <begin position="35"/>
        <end position="92"/>
    </location>
</feature>
<evidence type="ECO:0000256" key="1">
    <source>
        <dbReference type="SAM" id="MobiDB-lite"/>
    </source>
</evidence>
<dbReference type="EMBL" id="AP005148">
    <property type="protein sequence ID" value="BAD10111.1"/>
    <property type="molecule type" value="Genomic_DNA"/>
</dbReference>
<sequence>MLVFFFPYTRGWVATFSRTPTDPPMLWDYESGVPVQIPPTGTKEDKSPGVGAAGCRPAPPPSSRAHGRRRRCRLPSSPAAAARSARSHALAP</sequence>
<organism evidence="2 3">
    <name type="scientific">Oryza sativa subsp. japonica</name>
    <name type="common">Rice</name>
    <dbReference type="NCBI Taxonomy" id="39947"/>
    <lineage>
        <taxon>Eukaryota</taxon>
        <taxon>Viridiplantae</taxon>
        <taxon>Streptophyta</taxon>
        <taxon>Embryophyta</taxon>
        <taxon>Tracheophyta</taxon>
        <taxon>Spermatophyta</taxon>
        <taxon>Magnoliopsida</taxon>
        <taxon>Liliopsida</taxon>
        <taxon>Poales</taxon>
        <taxon>Poaceae</taxon>
        <taxon>BOP clade</taxon>
        <taxon>Oryzoideae</taxon>
        <taxon>Oryzeae</taxon>
        <taxon>Oryzinae</taxon>
        <taxon>Oryza</taxon>
        <taxon>Oryza sativa</taxon>
    </lineage>
</organism>
<dbReference type="AlphaFoldDB" id="Q6Z5E5"/>
<reference evidence="3" key="1">
    <citation type="journal article" date="2005" name="Nature">
        <title>The map-based sequence of the rice genome.</title>
        <authorList>
            <consortium name="International rice genome sequencing project (IRGSP)"/>
            <person name="Matsumoto T."/>
            <person name="Wu J."/>
            <person name="Kanamori H."/>
            <person name="Katayose Y."/>
            <person name="Fujisawa M."/>
            <person name="Namiki N."/>
            <person name="Mizuno H."/>
            <person name="Yamamoto K."/>
            <person name="Antonio B.A."/>
            <person name="Baba T."/>
            <person name="Sakata K."/>
            <person name="Nagamura Y."/>
            <person name="Aoki H."/>
            <person name="Arikawa K."/>
            <person name="Arita K."/>
            <person name="Bito T."/>
            <person name="Chiden Y."/>
            <person name="Fujitsuka N."/>
            <person name="Fukunaka R."/>
            <person name="Hamada M."/>
            <person name="Harada C."/>
            <person name="Hayashi A."/>
            <person name="Hijishita S."/>
            <person name="Honda M."/>
            <person name="Hosokawa S."/>
            <person name="Ichikawa Y."/>
            <person name="Idonuma A."/>
            <person name="Iijima M."/>
            <person name="Ikeda M."/>
            <person name="Ikeno M."/>
            <person name="Ito K."/>
            <person name="Ito S."/>
            <person name="Ito T."/>
            <person name="Ito Y."/>
            <person name="Ito Y."/>
            <person name="Iwabuchi A."/>
            <person name="Kamiya K."/>
            <person name="Karasawa W."/>
            <person name="Kurita K."/>
            <person name="Katagiri S."/>
            <person name="Kikuta A."/>
            <person name="Kobayashi H."/>
            <person name="Kobayashi N."/>
            <person name="Machita K."/>
            <person name="Maehara T."/>
            <person name="Masukawa M."/>
            <person name="Mizubayashi T."/>
            <person name="Mukai Y."/>
            <person name="Nagasaki H."/>
            <person name="Nagata Y."/>
            <person name="Naito S."/>
            <person name="Nakashima M."/>
            <person name="Nakama Y."/>
            <person name="Nakamichi Y."/>
            <person name="Nakamura M."/>
            <person name="Meguro A."/>
            <person name="Negishi M."/>
            <person name="Ohta I."/>
            <person name="Ohta T."/>
            <person name="Okamoto M."/>
            <person name="Ono N."/>
            <person name="Saji S."/>
            <person name="Sakaguchi M."/>
            <person name="Sakai K."/>
            <person name="Shibata M."/>
            <person name="Shimokawa T."/>
            <person name="Song J."/>
            <person name="Takazaki Y."/>
            <person name="Terasawa K."/>
            <person name="Tsugane M."/>
            <person name="Tsuji K."/>
            <person name="Ueda S."/>
            <person name="Waki K."/>
            <person name="Yamagata H."/>
            <person name="Yamamoto M."/>
            <person name="Yamamoto S."/>
            <person name="Yamane H."/>
            <person name="Yoshiki S."/>
            <person name="Yoshihara R."/>
            <person name="Yukawa K."/>
            <person name="Zhong H."/>
            <person name="Yano M."/>
            <person name="Yuan Q."/>
            <person name="Ouyang S."/>
            <person name="Liu J."/>
            <person name="Jones K.M."/>
            <person name="Gansberger K."/>
            <person name="Moffat K."/>
            <person name="Hill J."/>
            <person name="Bera J."/>
            <person name="Fadrosh D."/>
            <person name="Jin S."/>
            <person name="Johri S."/>
            <person name="Kim M."/>
            <person name="Overton L."/>
            <person name="Reardon M."/>
            <person name="Tsitrin T."/>
            <person name="Vuong H."/>
            <person name="Weaver B."/>
            <person name="Ciecko A."/>
            <person name="Tallon L."/>
            <person name="Jackson J."/>
            <person name="Pai G."/>
            <person name="Aken S.V."/>
            <person name="Utterback T."/>
            <person name="Reidmuller S."/>
            <person name="Feldblyum T."/>
            <person name="Hsiao J."/>
            <person name="Zismann V."/>
            <person name="Iobst S."/>
            <person name="de Vazeille A.R."/>
            <person name="Buell C.R."/>
            <person name="Ying K."/>
            <person name="Li Y."/>
            <person name="Lu T."/>
            <person name="Huang Y."/>
            <person name="Zhao Q."/>
            <person name="Feng Q."/>
            <person name="Zhang L."/>
            <person name="Zhu J."/>
            <person name="Weng Q."/>
            <person name="Mu J."/>
            <person name="Lu Y."/>
            <person name="Fan D."/>
            <person name="Liu Y."/>
            <person name="Guan J."/>
            <person name="Zhang Y."/>
            <person name="Yu S."/>
            <person name="Liu X."/>
            <person name="Zhang Y."/>
            <person name="Hong G."/>
            <person name="Han B."/>
            <person name="Choisne N."/>
            <person name="Demange N."/>
            <person name="Orjeda G."/>
            <person name="Samain S."/>
            <person name="Cattolico L."/>
            <person name="Pelletier E."/>
            <person name="Couloux A."/>
            <person name="Segurens B."/>
            <person name="Wincker P."/>
            <person name="D'Hont A."/>
            <person name="Scarpelli C."/>
            <person name="Weissenbach J."/>
            <person name="Salanoubat M."/>
            <person name="Quetier F."/>
            <person name="Yu Y."/>
            <person name="Kim H.R."/>
            <person name="Rambo T."/>
            <person name="Currie J."/>
            <person name="Collura K."/>
            <person name="Luo M."/>
            <person name="Yang T."/>
            <person name="Ammiraju J.S.S."/>
            <person name="Engler F."/>
            <person name="Soderlund C."/>
            <person name="Wing R.A."/>
            <person name="Palmer L.E."/>
            <person name="de la Bastide M."/>
            <person name="Spiegel L."/>
            <person name="Nascimento L."/>
            <person name="Zutavern T."/>
            <person name="O'Shaughnessy A."/>
            <person name="Dike S."/>
            <person name="Dedhia N."/>
            <person name="Preston R."/>
            <person name="Balija V."/>
            <person name="McCombie W.R."/>
            <person name="Chow T."/>
            <person name="Chen H."/>
            <person name="Chung M."/>
            <person name="Chen C."/>
            <person name="Shaw J."/>
            <person name="Wu H."/>
            <person name="Hsiao K."/>
            <person name="Chao Y."/>
            <person name="Chu M."/>
            <person name="Cheng C."/>
            <person name="Hour A."/>
            <person name="Lee P."/>
            <person name="Lin S."/>
            <person name="Lin Y."/>
            <person name="Liou J."/>
            <person name="Liu S."/>
            <person name="Hsing Y."/>
            <person name="Raghuvanshi S."/>
            <person name="Mohanty A."/>
            <person name="Bharti A.K."/>
            <person name="Gaur A."/>
            <person name="Gupta V."/>
            <person name="Kumar D."/>
            <person name="Ravi V."/>
            <person name="Vij S."/>
            <person name="Kapur A."/>
            <person name="Khurana P."/>
            <person name="Khurana P."/>
            <person name="Khurana J.P."/>
            <person name="Tyagi A.K."/>
            <person name="Gaikwad K."/>
            <person name="Singh A."/>
            <person name="Dalal V."/>
            <person name="Srivastava S."/>
            <person name="Dixit A."/>
            <person name="Pal A.K."/>
            <person name="Ghazi I.A."/>
            <person name="Yadav M."/>
            <person name="Pandit A."/>
            <person name="Bhargava A."/>
            <person name="Sureshbabu K."/>
            <person name="Batra K."/>
            <person name="Sharma T.R."/>
            <person name="Mohapatra T."/>
            <person name="Singh N.K."/>
            <person name="Messing J."/>
            <person name="Nelson A.B."/>
            <person name="Fuks G."/>
            <person name="Kavchok S."/>
            <person name="Keizer G."/>
            <person name="Linton E."/>
            <person name="Llaca V."/>
            <person name="Song R."/>
            <person name="Tanyolac B."/>
            <person name="Young S."/>
            <person name="Ho-Il K."/>
            <person name="Hahn J.H."/>
            <person name="Sangsakoo G."/>
            <person name="Vanavichit A."/>
            <person name="de Mattos Luiz.A.T."/>
            <person name="Zimmer P.D."/>
            <person name="Malone G."/>
            <person name="Dellagostin O."/>
            <person name="de Oliveira A.C."/>
            <person name="Bevan M."/>
            <person name="Bancroft I."/>
            <person name="Minx P."/>
            <person name="Cordum H."/>
            <person name="Wilson R."/>
            <person name="Cheng Z."/>
            <person name="Jin W."/>
            <person name="Jiang J."/>
            <person name="Leong S.A."/>
            <person name="Iwama H."/>
            <person name="Gojobori T."/>
            <person name="Itoh T."/>
            <person name="Niimura Y."/>
            <person name="Fujii Y."/>
            <person name="Habara T."/>
            <person name="Sakai H."/>
            <person name="Sato Y."/>
            <person name="Wilson G."/>
            <person name="Kumar K."/>
            <person name="McCouch S."/>
            <person name="Juretic N."/>
            <person name="Hoen D."/>
            <person name="Wright S."/>
            <person name="Bruskiewich R."/>
            <person name="Bureau T."/>
            <person name="Miyao A."/>
            <person name="Hirochika H."/>
            <person name="Nishikawa T."/>
            <person name="Kadowaki K."/>
            <person name="Sugiura M."/>
            <person name="Burr B."/>
            <person name="Sasaki T."/>
        </authorList>
    </citation>
    <scope>NUCLEOTIDE SEQUENCE [LARGE SCALE GENOMIC DNA]</scope>
    <source>
        <strain evidence="3">cv. Nipponbare</strain>
    </source>
</reference>
<name>Q6Z5E5_ORYSJ</name>
<dbReference type="Proteomes" id="UP000000763">
    <property type="component" value="Chromosome 8"/>
</dbReference>
<reference evidence="3" key="2">
    <citation type="journal article" date="2008" name="Nucleic Acids Res.">
        <title>The rice annotation project database (RAP-DB): 2008 update.</title>
        <authorList>
            <consortium name="The rice annotation project (RAP)"/>
        </authorList>
    </citation>
    <scope>GENOME REANNOTATION</scope>
    <source>
        <strain evidence="3">cv. Nipponbare</strain>
    </source>
</reference>